<sequence>MYHAALRRPRPRDPARPGPRPPEAAAETPSGPPPPSRGRDRGTPHAPDPALPRPQPRDPALRRPQPRDPAARPQRPGPRPPEAAAEGPGGPAPRTLDPATRTPPSGDRNRRTPHLRSRARNPALQRLQPTCPRGDAERAALPESDRRGGGGGRNAFPGSSALTPLAREPRGRALEPHGSVGDREHRARAPGRGTRGLPLPPPSLRAPTAPNPPRTQTGAALTADTARRPPEGPSGGVHRRCGRPAPLRRPEPPPRRGTR</sequence>
<gene>
    <name evidence="3" type="primary">LOC128776263</name>
</gene>
<feature type="compositionally biased region" description="Pro residues" evidence="1">
    <location>
        <begin position="198"/>
        <end position="213"/>
    </location>
</feature>
<reference evidence="3" key="1">
    <citation type="submission" date="2025-08" db="UniProtKB">
        <authorList>
            <consortium name="RefSeq"/>
        </authorList>
    </citation>
    <scope>IDENTIFICATION</scope>
    <source>
        <tissue evidence="3">Whole blood</tissue>
    </source>
</reference>
<evidence type="ECO:0000313" key="2">
    <source>
        <dbReference type="Proteomes" id="UP001165780"/>
    </source>
</evidence>
<dbReference type="GeneID" id="128776263"/>
<feature type="compositionally biased region" description="Basic and acidic residues" evidence="1">
    <location>
        <begin position="167"/>
        <end position="187"/>
    </location>
</feature>
<evidence type="ECO:0000313" key="3">
    <source>
        <dbReference type="RefSeq" id="XP_053756614.1"/>
    </source>
</evidence>
<proteinExistence type="predicted"/>
<feature type="compositionally biased region" description="Basic and acidic residues" evidence="1">
    <location>
        <begin position="248"/>
        <end position="259"/>
    </location>
</feature>
<feature type="compositionally biased region" description="Basic and acidic residues" evidence="1">
    <location>
        <begin position="134"/>
        <end position="148"/>
    </location>
</feature>
<feature type="compositionally biased region" description="Basic residues" evidence="1">
    <location>
        <begin position="1"/>
        <end position="10"/>
    </location>
</feature>
<feature type="region of interest" description="Disordered" evidence="1">
    <location>
        <begin position="1"/>
        <end position="259"/>
    </location>
</feature>
<organism evidence="2 3">
    <name type="scientific">Panthera pardus</name>
    <name type="common">Leopard</name>
    <name type="synonym">Felis pardus</name>
    <dbReference type="NCBI Taxonomy" id="9691"/>
    <lineage>
        <taxon>Eukaryota</taxon>
        <taxon>Metazoa</taxon>
        <taxon>Chordata</taxon>
        <taxon>Craniata</taxon>
        <taxon>Vertebrata</taxon>
        <taxon>Euteleostomi</taxon>
        <taxon>Mammalia</taxon>
        <taxon>Eutheria</taxon>
        <taxon>Laurasiatheria</taxon>
        <taxon>Carnivora</taxon>
        <taxon>Feliformia</taxon>
        <taxon>Felidae</taxon>
        <taxon>Pantherinae</taxon>
        <taxon>Panthera</taxon>
    </lineage>
</organism>
<accession>A0A9W2VDC2</accession>
<dbReference type="AlphaFoldDB" id="A0A9W2VDC2"/>
<name>A0A9W2VDC2_PANPR</name>
<evidence type="ECO:0000256" key="1">
    <source>
        <dbReference type="SAM" id="MobiDB-lite"/>
    </source>
</evidence>
<keyword evidence="2" id="KW-1185">Reference proteome</keyword>
<feature type="compositionally biased region" description="Basic and acidic residues" evidence="1">
    <location>
        <begin position="55"/>
        <end position="70"/>
    </location>
</feature>
<protein>
    <submittedName>
        <fullName evidence="3">Proline-rich protein 2-like</fullName>
    </submittedName>
</protein>
<dbReference type="RefSeq" id="XP_053756614.1">
    <property type="nucleotide sequence ID" value="XM_053900639.1"/>
</dbReference>
<dbReference type="Proteomes" id="UP001165780">
    <property type="component" value="Unplaced"/>
</dbReference>